<feature type="region of interest" description="Disordered" evidence="1">
    <location>
        <begin position="143"/>
        <end position="192"/>
    </location>
</feature>
<keyword evidence="4" id="KW-1185">Reference proteome</keyword>
<feature type="chain" id="PRO_5031217846" evidence="2">
    <location>
        <begin position="25"/>
        <end position="228"/>
    </location>
</feature>
<dbReference type="Proteomes" id="UP000287766">
    <property type="component" value="Unassembled WGS sequence"/>
</dbReference>
<proteinExistence type="predicted"/>
<reference evidence="4" key="1">
    <citation type="journal article" date="2018" name="Front. Microbiol.">
        <title>Genome-Based Analysis Reveals the Taxonomy and Diversity of the Family Idiomarinaceae.</title>
        <authorList>
            <person name="Liu Y."/>
            <person name="Lai Q."/>
            <person name="Shao Z."/>
        </authorList>
    </citation>
    <scope>NUCLEOTIDE SEQUENCE [LARGE SCALE GENOMIC DNA]</scope>
    <source>
        <strain evidence="4">KYW314</strain>
    </source>
</reference>
<accession>A0A7Z6ZUM2</accession>
<dbReference type="RefSeq" id="WP_169930365.1">
    <property type="nucleotide sequence ID" value="NZ_PIPR01000001.1"/>
</dbReference>
<name>A0A7Z6ZUM2_9GAMM</name>
<organism evidence="3 4">
    <name type="scientific">Pseudidiomarina aestuarii</name>
    <dbReference type="NCBI Taxonomy" id="624146"/>
    <lineage>
        <taxon>Bacteria</taxon>
        <taxon>Pseudomonadati</taxon>
        <taxon>Pseudomonadota</taxon>
        <taxon>Gammaproteobacteria</taxon>
        <taxon>Alteromonadales</taxon>
        <taxon>Idiomarinaceae</taxon>
        <taxon>Pseudidiomarina</taxon>
    </lineage>
</organism>
<evidence type="ECO:0000256" key="1">
    <source>
        <dbReference type="SAM" id="MobiDB-lite"/>
    </source>
</evidence>
<dbReference type="EMBL" id="PIPR01000001">
    <property type="protein sequence ID" value="RUO41630.1"/>
    <property type="molecule type" value="Genomic_DNA"/>
</dbReference>
<evidence type="ECO:0000313" key="3">
    <source>
        <dbReference type="EMBL" id="RUO41630.1"/>
    </source>
</evidence>
<comment type="caution">
    <text evidence="3">The sequence shown here is derived from an EMBL/GenBank/DDBJ whole genome shotgun (WGS) entry which is preliminary data.</text>
</comment>
<feature type="signal peptide" evidence="2">
    <location>
        <begin position="1"/>
        <end position="24"/>
    </location>
</feature>
<sequence>MKPLANAFVTVALCAVTSISPVYALQPQTPVEIVRGQTELQRFQSMVNNYNIEPFVTPAREAALQAARQADQIMQAHAYNNYISQGRTLDRTIEQRLKDLRDALGANDLSQAQHYFMRLQVAEQKKSQLIQDWIRATPSDFYVGESEVTPTDGTQQPPPQPGPPPPLEVTPPGPEVTTTSTTPPPPPSVLGVSLTTPVVVTSVAVAVGVGVAVNKSGDDTTDTTGGNE</sequence>
<evidence type="ECO:0000256" key="2">
    <source>
        <dbReference type="SAM" id="SignalP"/>
    </source>
</evidence>
<protein>
    <submittedName>
        <fullName evidence="3">Uncharacterized protein</fullName>
    </submittedName>
</protein>
<evidence type="ECO:0000313" key="4">
    <source>
        <dbReference type="Proteomes" id="UP000287766"/>
    </source>
</evidence>
<feature type="compositionally biased region" description="Pro residues" evidence="1">
    <location>
        <begin position="156"/>
        <end position="174"/>
    </location>
</feature>
<gene>
    <name evidence="3" type="ORF">CWE22_05590</name>
</gene>
<keyword evidence="2" id="KW-0732">Signal</keyword>
<dbReference type="AlphaFoldDB" id="A0A7Z6ZUM2"/>